<dbReference type="InterPro" id="IPR009056">
    <property type="entry name" value="Cyt_c-like_dom"/>
</dbReference>
<feature type="domain" description="Cytochrome c" evidence="8">
    <location>
        <begin position="196"/>
        <end position="291"/>
    </location>
</feature>
<dbReference type="Proteomes" id="UP000184000">
    <property type="component" value="Unassembled WGS sequence"/>
</dbReference>
<dbReference type="InterPro" id="IPR036909">
    <property type="entry name" value="Cyt_c-like_dom_sf"/>
</dbReference>
<evidence type="ECO:0000256" key="7">
    <source>
        <dbReference type="SAM" id="MobiDB-lite"/>
    </source>
</evidence>
<sequence length="430" mass="46675">MPFPAARRILRRYWAPLRRWLGWLTGGSWKRVLAAVALMGALAGVGGLTLVSLGLVPISASSGHWTATGWVLHYAMRRAVSTQSMGITVPPLDDPALVLKGAGHYHTGCLACHGGPGQERSLIVQQMTPEPPFLPPRIERWEPQELFWIVKNGVKFTAMPAWLAQKRDDEVWAVVAFLQAMPSMSPERYTQLALGGRADQPAKPVTPDHLRPLQDPLGPVLANCNRCHAEDGGGRGEGAFPRLAGQSEAYLLGALQAYASGKRHSGIMQPIAAGLEPDVLEALAQHYAELPPISRTDAPEPLPDSLARGLSLAERGVRERGIPSCVHCHGPKEGPRNPMYPNIAGQYAAYLKLQLELFTTGKRGGTEYAHIMHSAAQQLTPEQMQALADYYASLPAEETAALGKPALTLNRREPIRTEPSAQDSSPPQQR</sequence>
<name>A0A1M5L9F0_9GAMM</name>
<keyword evidence="1" id="KW-0813">Transport</keyword>
<evidence type="ECO:0000313" key="9">
    <source>
        <dbReference type="EMBL" id="SHG61647.1"/>
    </source>
</evidence>
<keyword evidence="5 6" id="KW-0408">Iron</keyword>
<dbReference type="InterPro" id="IPR050597">
    <property type="entry name" value="Cytochrome_c_Oxidase_Subunit"/>
</dbReference>
<evidence type="ECO:0000256" key="3">
    <source>
        <dbReference type="ARBA" id="ARBA00022723"/>
    </source>
</evidence>
<protein>
    <submittedName>
        <fullName evidence="9">Cytochrome c553</fullName>
    </submittedName>
</protein>
<keyword evidence="4" id="KW-0249">Electron transport</keyword>
<dbReference type="PANTHER" id="PTHR33751">
    <property type="entry name" value="CBB3-TYPE CYTOCHROME C OXIDASE SUBUNIT FIXP"/>
    <property type="match status" value="1"/>
</dbReference>
<dbReference type="Pfam" id="PF13442">
    <property type="entry name" value="Cytochrome_CBB3"/>
    <property type="match status" value="1"/>
</dbReference>
<evidence type="ECO:0000256" key="5">
    <source>
        <dbReference type="ARBA" id="ARBA00023004"/>
    </source>
</evidence>
<feature type="compositionally biased region" description="Polar residues" evidence="7">
    <location>
        <begin position="419"/>
        <end position="430"/>
    </location>
</feature>
<proteinExistence type="predicted"/>
<dbReference type="PANTHER" id="PTHR33751:SF9">
    <property type="entry name" value="CYTOCHROME C4"/>
    <property type="match status" value="1"/>
</dbReference>
<evidence type="ECO:0000256" key="2">
    <source>
        <dbReference type="ARBA" id="ARBA00022617"/>
    </source>
</evidence>
<evidence type="ECO:0000256" key="4">
    <source>
        <dbReference type="ARBA" id="ARBA00022982"/>
    </source>
</evidence>
<feature type="domain" description="Cytochrome c" evidence="8">
    <location>
        <begin position="96"/>
        <end position="182"/>
    </location>
</feature>
<feature type="region of interest" description="Disordered" evidence="7">
    <location>
        <begin position="401"/>
        <end position="430"/>
    </location>
</feature>
<dbReference type="GO" id="GO:0020037">
    <property type="term" value="F:heme binding"/>
    <property type="evidence" value="ECO:0007669"/>
    <property type="project" value="InterPro"/>
</dbReference>
<dbReference type="GO" id="GO:0009055">
    <property type="term" value="F:electron transfer activity"/>
    <property type="evidence" value="ECO:0007669"/>
    <property type="project" value="InterPro"/>
</dbReference>
<feature type="domain" description="Cytochrome c" evidence="8">
    <location>
        <begin position="304"/>
        <end position="395"/>
    </location>
</feature>
<evidence type="ECO:0000256" key="6">
    <source>
        <dbReference type="PROSITE-ProRule" id="PRU00433"/>
    </source>
</evidence>
<dbReference type="RefSeq" id="WP_083380604.1">
    <property type="nucleotide sequence ID" value="NZ_FQXA01000001.1"/>
</dbReference>
<dbReference type="SUPFAM" id="SSF46626">
    <property type="entry name" value="Cytochrome c"/>
    <property type="match status" value="3"/>
</dbReference>
<keyword evidence="2 6" id="KW-0349">Heme</keyword>
<dbReference type="Pfam" id="PF00034">
    <property type="entry name" value="Cytochrom_C"/>
    <property type="match status" value="2"/>
</dbReference>
<keyword evidence="3 6" id="KW-0479">Metal-binding</keyword>
<evidence type="ECO:0000313" key="10">
    <source>
        <dbReference type="Proteomes" id="UP000184000"/>
    </source>
</evidence>
<dbReference type="GO" id="GO:0046872">
    <property type="term" value="F:metal ion binding"/>
    <property type="evidence" value="ECO:0007669"/>
    <property type="project" value="UniProtKB-KW"/>
</dbReference>
<dbReference type="AlphaFoldDB" id="A0A1M5L9F0"/>
<evidence type="ECO:0000256" key="1">
    <source>
        <dbReference type="ARBA" id="ARBA00022448"/>
    </source>
</evidence>
<organism evidence="9 10">
    <name type="scientific">Stutzerimonas xanthomarina DSM 18231</name>
    <dbReference type="NCBI Taxonomy" id="1403346"/>
    <lineage>
        <taxon>Bacteria</taxon>
        <taxon>Pseudomonadati</taxon>
        <taxon>Pseudomonadota</taxon>
        <taxon>Gammaproteobacteria</taxon>
        <taxon>Pseudomonadales</taxon>
        <taxon>Pseudomonadaceae</taxon>
        <taxon>Stutzerimonas</taxon>
    </lineage>
</organism>
<dbReference type="PROSITE" id="PS51007">
    <property type="entry name" value="CYTC"/>
    <property type="match status" value="3"/>
</dbReference>
<gene>
    <name evidence="9" type="ORF">SAMN02744645_0933</name>
</gene>
<accession>A0A1M5L9F0</accession>
<dbReference type="EMBL" id="FQXA01000001">
    <property type="protein sequence ID" value="SHG61647.1"/>
    <property type="molecule type" value="Genomic_DNA"/>
</dbReference>
<evidence type="ECO:0000259" key="8">
    <source>
        <dbReference type="PROSITE" id="PS51007"/>
    </source>
</evidence>
<dbReference type="GeneID" id="98636126"/>
<dbReference type="Gene3D" id="1.10.760.10">
    <property type="entry name" value="Cytochrome c-like domain"/>
    <property type="match status" value="3"/>
</dbReference>
<reference evidence="9 10" key="1">
    <citation type="submission" date="2016-11" db="EMBL/GenBank/DDBJ databases">
        <authorList>
            <person name="Jaros S."/>
            <person name="Januszkiewicz K."/>
            <person name="Wedrychowicz H."/>
        </authorList>
    </citation>
    <scope>NUCLEOTIDE SEQUENCE [LARGE SCALE GENOMIC DNA]</scope>
    <source>
        <strain evidence="9 10">DSM 18231</strain>
    </source>
</reference>